<dbReference type="NCBIfam" id="TIGR01575">
    <property type="entry name" value="rimI"/>
    <property type="match status" value="1"/>
</dbReference>
<dbReference type="CDD" id="cd04301">
    <property type="entry name" value="NAT_SF"/>
    <property type="match status" value="1"/>
</dbReference>
<dbReference type="Proteomes" id="UP000318538">
    <property type="component" value="Chromosome"/>
</dbReference>
<evidence type="ECO:0000313" key="2">
    <source>
        <dbReference type="EMBL" id="QDT05564.1"/>
    </source>
</evidence>
<dbReference type="InterPro" id="IPR006464">
    <property type="entry name" value="AcTrfase_RimI/Ard1"/>
</dbReference>
<dbReference type="EMBL" id="CP036525">
    <property type="protein sequence ID" value="QDT05564.1"/>
    <property type="molecule type" value="Genomic_DNA"/>
</dbReference>
<dbReference type="InterPro" id="IPR000182">
    <property type="entry name" value="GNAT_dom"/>
</dbReference>
<dbReference type="Pfam" id="PF00583">
    <property type="entry name" value="Acetyltransf_1"/>
    <property type="match status" value="1"/>
</dbReference>
<dbReference type="SUPFAM" id="SSF55729">
    <property type="entry name" value="Acyl-CoA N-acyltransferases (Nat)"/>
    <property type="match status" value="1"/>
</dbReference>
<evidence type="ECO:0000313" key="3">
    <source>
        <dbReference type="Proteomes" id="UP000318538"/>
    </source>
</evidence>
<dbReference type="GO" id="GO:0008080">
    <property type="term" value="F:N-acetyltransferase activity"/>
    <property type="evidence" value="ECO:0007669"/>
    <property type="project" value="InterPro"/>
</dbReference>
<keyword evidence="3" id="KW-1185">Reference proteome</keyword>
<keyword evidence="2" id="KW-0808">Transferase</keyword>
<proteinExistence type="predicted"/>
<dbReference type="KEGG" id="rlc:K227x_39650"/>
<dbReference type="AlphaFoldDB" id="A0A517NEK3"/>
<sequence length="172" mass="20202">METEQTRTCVHIRWMIRRDMPAVLAIENKSFEFAWNEDDFIRCLRQRNCIGMVAEEGDRVVGFMIYELHKNRLHILNFAVGPDQRRGGVGLAMIGKLLGKLSQERRNRIMLEVRETNLEAQLFFKKIGFRAVSVLRDFYEDTDEDAYLMQYRYQASAEELAEPHNRISRLAG</sequence>
<evidence type="ECO:0000259" key="1">
    <source>
        <dbReference type="PROSITE" id="PS51186"/>
    </source>
</evidence>
<dbReference type="PANTHER" id="PTHR43072">
    <property type="entry name" value="N-ACETYLTRANSFERASE"/>
    <property type="match status" value="1"/>
</dbReference>
<dbReference type="PROSITE" id="PS51186">
    <property type="entry name" value="GNAT"/>
    <property type="match status" value="1"/>
</dbReference>
<accession>A0A517NEK3</accession>
<organism evidence="2 3">
    <name type="scientific">Rubripirellula lacrimiformis</name>
    <dbReference type="NCBI Taxonomy" id="1930273"/>
    <lineage>
        <taxon>Bacteria</taxon>
        <taxon>Pseudomonadati</taxon>
        <taxon>Planctomycetota</taxon>
        <taxon>Planctomycetia</taxon>
        <taxon>Pirellulales</taxon>
        <taxon>Pirellulaceae</taxon>
        <taxon>Rubripirellula</taxon>
    </lineage>
</organism>
<name>A0A517NEK3_9BACT</name>
<dbReference type="Gene3D" id="3.40.630.30">
    <property type="match status" value="1"/>
</dbReference>
<gene>
    <name evidence="2" type="ORF">K227x_39650</name>
</gene>
<protein>
    <submittedName>
        <fullName evidence="2">Ribosomal-protein-alanine N-acetyltransferase</fullName>
    </submittedName>
</protein>
<feature type="domain" description="N-acetyltransferase" evidence="1">
    <location>
        <begin position="10"/>
        <end position="154"/>
    </location>
</feature>
<dbReference type="InterPro" id="IPR016181">
    <property type="entry name" value="Acyl_CoA_acyltransferase"/>
</dbReference>
<reference evidence="2 3" key="1">
    <citation type="submission" date="2019-02" db="EMBL/GenBank/DDBJ databases">
        <title>Deep-cultivation of Planctomycetes and their phenomic and genomic characterization uncovers novel biology.</title>
        <authorList>
            <person name="Wiegand S."/>
            <person name="Jogler M."/>
            <person name="Boedeker C."/>
            <person name="Pinto D."/>
            <person name="Vollmers J."/>
            <person name="Rivas-Marin E."/>
            <person name="Kohn T."/>
            <person name="Peeters S.H."/>
            <person name="Heuer A."/>
            <person name="Rast P."/>
            <person name="Oberbeckmann S."/>
            <person name="Bunk B."/>
            <person name="Jeske O."/>
            <person name="Meyerdierks A."/>
            <person name="Storesund J.E."/>
            <person name="Kallscheuer N."/>
            <person name="Luecker S."/>
            <person name="Lage O.M."/>
            <person name="Pohl T."/>
            <person name="Merkel B.J."/>
            <person name="Hornburger P."/>
            <person name="Mueller R.-W."/>
            <person name="Bruemmer F."/>
            <person name="Labrenz M."/>
            <person name="Spormann A.M."/>
            <person name="Op den Camp H."/>
            <person name="Overmann J."/>
            <person name="Amann R."/>
            <person name="Jetten M.S.M."/>
            <person name="Mascher T."/>
            <person name="Medema M.H."/>
            <person name="Devos D.P."/>
            <person name="Kaster A.-K."/>
            <person name="Ovreas L."/>
            <person name="Rohde M."/>
            <person name="Galperin M.Y."/>
            <person name="Jogler C."/>
        </authorList>
    </citation>
    <scope>NUCLEOTIDE SEQUENCE [LARGE SCALE GENOMIC DNA]</scope>
    <source>
        <strain evidence="2 3">K22_7</strain>
    </source>
</reference>